<dbReference type="AlphaFoldDB" id="A0A1M5QPJ9"/>
<evidence type="ECO:0000256" key="4">
    <source>
        <dbReference type="ARBA" id="ARBA00022723"/>
    </source>
</evidence>
<evidence type="ECO:0000256" key="10">
    <source>
        <dbReference type="SAM" id="Phobius"/>
    </source>
</evidence>
<keyword evidence="8 10" id="KW-1133">Transmembrane helix</keyword>
<feature type="transmembrane region" description="Helical" evidence="10">
    <location>
        <begin position="93"/>
        <end position="114"/>
    </location>
</feature>
<dbReference type="Pfam" id="PF01428">
    <property type="entry name" value="zf-AN1"/>
    <property type="match status" value="1"/>
</dbReference>
<evidence type="ECO:0000256" key="2">
    <source>
        <dbReference type="ARBA" id="ARBA00009045"/>
    </source>
</evidence>
<dbReference type="InterPro" id="IPR050925">
    <property type="entry name" value="Rhomboid_protease_S54"/>
</dbReference>
<dbReference type="PANTHER" id="PTHR43731:SF14">
    <property type="entry name" value="PRESENILIN-ASSOCIATED RHOMBOID-LIKE PROTEIN, MITOCHONDRIAL"/>
    <property type="match status" value="1"/>
</dbReference>
<comment type="similarity">
    <text evidence="2">Belongs to the peptidase S54 family.</text>
</comment>
<keyword evidence="4" id="KW-0479">Metal-binding</keyword>
<dbReference type="Pfam" id="PF01694">
    <property type="entry name" value="Rhomboid"/>
    <property type="match status" value="1"/>
</dbReference>
<dbReference type="InterPro" id="IPR022764">
    <property type="entry name" value="Peptidase_S54_rhomboid_dom"/>
</dbReference>
<gene>
    <name evidence="12" type="ORF">SAMN05443636_1996</name>
</gene>
<comment type="subcellular location">
    <subcellularLocation>
        <location evidence="1">Membrane</location>
        <topology evidence="1">Multi-pass membrane protein</topology>
    </subcellularLocation>
</comment>
<organism evidence="12 13">
    <name type="scientific">Halobaculum gomorrense</name>
    <dbReference type="NCBI Taxonomy" id="43928"/>
    <lineage>
        <taxon>Archaea</taxon>
        <taxon>Methanobacteriati</taxon>
        <taxon>Methanobacteriota</taxon>
        <taxon>Stenosarchaea group</taxon>
        <taxon>Halobacteria</taxon>
        <taxon>Halobacteriales</taxon>
        <taxon>Haloferacaceae</taxon>
        <taxon>Halobaculum</taxon>
    </lineage>
</organism>
<keyword evidence="13" id="KW-1185">Reference proteome</keyword>
<feature type="transmembrane region" description="Helical" evidence="10">
    <location>
        <begin position="175"/>
        <end position="197"/>
    </location>
</feature>
<feature type="transmembrane region" description="Helical" evidence="10">
    <location>
        <begin position="203"/>
        <end position="222"/>
    </location>
</feature>
<dbReference type="SUPFAM" id="SSF118310">
    <property type="entry name" value="AN1-like Zinc finger"/>
    <property type="match status" value="1"/>
</dbReference>
<dbReference type="InterPro" id="IPR000058">
    <property type="entry name" value="Znf_AN1"/>
</dbReference>
<protein>
    <recommendedName>
        <fullName evidence="11">AN1-type domain-containing protein</fullName>
    </recommendedName>
</protein>
<feature type="transmembrane region" description="Helical" evidence="10">
    <location>
        <begin position="243"/>
        <end position="267"/>
    </location>
</feature>
<accession>A0A1M5QPJ9</accession>
<evidence type="ECO:0000256" key="5">
    <source>
        <dbReference type="ARBA" id="ARBA00022771"/>
    </source>
</evidence>
<dbReference type="SMART" id="SM00154">
    <property type="entry name" value="ZnF_AN1"/>
    <property type="match status" value="1"/>
</dbReference>
<evidence type="ECO:0000256" key="7">
    <source>
        <dbReference type="ARBA" id="ARBA00022833"/>
    </source>
</evidence>
<feature type="domain" description="AN1-type" evidence="11">
    <location>
        <begin position="1"/>
        <end position="44"/>
    </location>
</feature>
<dbReference type="RefSeq" id="WP_073309053.1">
    <property type="nucleotide sequence ID" value="NZ_FQWV01000004.1"/>
</dbReference>
<evidence type="ECO:0000256" key="6">
    <source>
        <dbReference type="ARBA" id="ARBA00022801"/>
    </source>
</evidence>
<dbReference type="STRING" id="43928.SAMN05443636_1996"/>
<evidence type="ECO:0000256" key="9">
    <source>
        <dbReference type="ARBA" id="ARBA00023136"/>
    </source>
</evidence>
<name>A0A1M5QPJ9_9EURY</name>
<dbReference type="Proteomes" id="UP000184357">
    <property type="component" value="Unassembled WGS sequence"/>
</dbReference>
<dbReference type="OrthoDB" id="26567at2157"/>
<evidence type="ECO:0000256" key="8">
    <source>
        <dbReference type="ARBA" id="ARBA00022989"/>
    </source>
</evidence>
<keyword evidence="3 10" id="KW-0812">Transmembrane</keyword>
<keyword evidence="9 10" id="KW-0472">Membrane</keyword>
<evidence type="ECO:0000259" key="11">
    <source>
        <dbReference type="PROSITE" id="PS51039"/>
    </source>
</evidence>
<dbReference type="EMBL" id="FQWV01000004">
    <property type="protein sequence ID" value="SHH16047.1"/>
    <property type="molecule type" value="Genomic_DNA"/>
</dbReference>
<dbReference type="Gene3D" id="1.20.1540.10">
    <property type="entry name" value="Rhomboid-like"/>
    <property type="match status" value="1"/>
</dbReference>
<feature type="transmembrane region" description="Helical" evidence="10">
    <location>
        <begin position="134"/>
        <end position="163"/>
    </location>
</feature>
<dbReference type="PROSITE" id="PS51039">
    <property type="entry name" value="ZF_AN1"/>
    <property type="match status" value="1"/>
</dbReference>
<evidence type="ECO:0000256" key="3">
    <source>
        <dbReference type="ARBA" id="ARBA00022692"/>
    </source>
</evidence>
<proteinExistence type="inferred from homology"/>
<keyword evidence="6" id="KW-0378">Hydrolase</keyword>
<dbReference type="InterPro" id="IPR035952">
    <property type="entry name" value="Rhomboid-like_sf"/>
</dbReference>
<reference evidence="12 13" key="1">
    <citation type="submission" date="2016-11" db="EMBL/GenBank/DDBJ databases">
        <authorList>
            <person name="Jaros S."/>
            <person name="Januszkiewicz K."/>
            <person name="Wedrychowicz H."/>
        </authorList>
    </citation>
    <scope>NUCLEOTIDE SEQUENCE [LARGE SCALE GENOMIC DNA]</scope>
    <source>
        <strain evidence="12 13">DSM 9297</strain>
    </source>
</reference>
<dbReference type="InterPro" id="IPR035896">
    <property type="entry name" value="AN1-like_Znf"/>
</dbReference>
<evidence type="ECO:0000313" key="12">
    <source>
        <dbReference type="EMBL" id="SHH16047.1"/>
    </source>
</evidence>
<dbReference type="GO" id="GO:0008270">
    <property type="term" value="F:zinc ion binding"/>
    <property type="evidence" value="ECO:0007669"/>
    <property type="project" value="UniProtKB-KW"/>
</dbReference>
<dbReference type="Gene3D" id="4.10.1110.10">
    <property type="entry name" value="AN1-like Zinc finger"/>
    <property type="match status" value="1"/>
</dbReference>
<dbReference type="GO" id="GO:0016020">
    <property type="term" value="C:membrane"/>
    <property type="evidence" value="ECO:0007669"/>
    <property type="project" value="UniProtKB-SubCell"/>
</dbReference>
<dbReference type="SUPFAM" id="SSF144091">
    <property type="entry name" value="Rhomboid-like"/>
    <property type="match status" value="1"/>
</dbReference>
<keyword evidence="5" id="KW-0863">Zinc-finger</keyword>
<evidence type="ECO:0000256" key="1">
    <source>
        <dbReference type="ARBA" id="ARBA00004141"/>
    </source>
</evidence>
<dbReference type="PANTHER" id="PTHR43731">
    <property type="entry name" value="RHOMBOID PROTEASE"/>
    <property type="match status" value="1"/>
</dbReference>
<sequence length="307" mass="31856">MAKCAECGEYENLPYQCRRCGQTFCAEHRLPENHDCPGLGEWNDPGGVFDSSFDDGVEESGSDGGVGARVKSRIDREAGTGGIAGAFRGNMTYVFLALMWITFAAEFAVIFTLGGGTFTELFVLSGANLIRGNVWTVVTSVFAHSPNAFFHIAGNSIALYFFGPLVERYLGSKRFAGMFLVTGAVAGLAQIGTGLLLGSPLTSGVYGASGAIMAVMGFLSVVNPNLKVMLLIPPIPLKIRTITLLYAALSVFGVFSAGSLGGIAHAAHLSGLVLGVLYATVADGRRNVPNQIGSGGGGLGGGGRGPF</sequence>
<dbReference type="GO" id="GO:0004252">
    <property type="term" value="F:serine-type endopeptidase activity"/>
    <property type="evidence" value="ECO:0007669"/>
    <property type="project" value="InterPro"/>
</dbReference>
<evidence type="ECO:0000313" key="13">
    <source>
        <dbReference type="Proteomes" id="UP000184357"/>
    </source>
</evidence>
<keyword evidence="7" id="KW-0862">Zinc</keyword>